<name>A0ABV0TSW8_9TELE</name>
<sequence>MHQLPPDIISMITVIRKVMNLSSNQLMSIIDVITQISHKLSLLYLSPNAHKSNKILAIPIISIRTDHLPYNCIVTLMWNVLSSGTESKQFFFSKKTNHKQNSKILLPLLSGFCASSCPVTSLVQVSGHRKLLQKYV</sequence>
<dbReference type="EMBL" id="JAHRIQ010043913">
    <property type="protein sequence ID" value="MEQ2235101.1"/>
    <property type="molecule type" value="Genomic_DNA"/>
</dbReference>
<protein>
    <submittedName>
        <fullName evidence="1">Uncharacterized protein</fullName>
    </submittedName>
</protein>
<dbReference type="Proteomes" id="UP001482620">
    <property type="component" value="Unassembled WGS sequence"/>
</dbReference>
<accession>A0ABV0TSW8</accession>
<gene>
    <name evidence="1" type="ORF">ILYODFUR_038172</name>
</gene>
<evidence type="ECO:0000313" key="2">
    <source>
        <dbReference type="Proteomes" id="UP001482620"/>
    </source>
</evidence>
<reference evidence="1 2" key="1">
    <citation type="submission" date="2021-06" db="EMBL/GenBank/DDBJ databases">
        <authorList>
            <person name="Palmer J.M."/>
        </authorList>
    </citation>
    <scope>NUCLEOTIDE SEQUENCE [LARGE SCALE GENOMIC DNA]</scope>
    <source>
        <strain evidence="2">if_2019</strain>
        <tissue evidence="1">Muscle</tissue>
    </source>
</reference>
<keyword evidence="2" id="KW-1185">Reference proteome</keyword>
<evidence type="ECO:0000313" key="1">
    <source>
        <dbReference type="EMBL" id="MEQ2235101.1"/>
    </source>
</evidence>
<comment type="caution">
    <text evidence="1">The sequence shown here is derived from an EMBL/GenBank/DDBJ whole genome shotgun (WGS) entry which is preliminary data.</text>
</comment>
<proteinExistence type="predicted"/>
<organism evidence="1 2">
    <name type="scientific">Ilyodon furcidens</name>
    <name type="common">goldbreast splitfin</name>
    <dbReference type="NCBI Taxonomy" id="33524"/>
    <lineage>
        <taxon>Eukaryota</taxon>
        <taxon>Metazoa</taxon>
        <taxon>Chordata</taxon>
        <taxon>Craniata</taxon>
        <taxon>Vertebrata</taxon>
        <taxon>Euteleostomi</taxon>
        <taxon>Actinopterygii</taxon>
        <taxon>Neopterygii</taxon>
        <taxon>Teleostei</taxon>
        <taxon>Neoteleostei</taxon>
        <taxon>Acanthomorphata</taxon>
        <taxon>Ovalentaria</taxon>
        <taxon>Atherinomorphae</taxon>
        <taxon>Cyprinodontiformes</taxon>
        <taxon>Goodeidae</taxon>
        <taxon>Ilyodon</taxon>
    </lineage>
</organism>